<evidence type="ECO:0000313" key="2">
    <source>
        <dbReference type="EMBL" id="GII43263.1"/>
    </source>
</evidence>
<dbReference type="Proteomes" id="UP000622547">
    <property type="component" value="Unassembled WGS sequence"/>
</dbReference>
<proteinExistence type="predicted"/>
<feature type="region of interest" description="Disordered" evidence="1">
    <location>
        <begin position="1"/>
        <end position="63"/>
    </location>
</feature>
<organism evidence="2 3">
    <name type="scientific">Planotetraspora phitsanulokensis</name>
    <dbReference type="NCBI Taxonomy" id="575192"/>
    <lineage>
        <taxon>Bacteria</taxon>
        <taxon>Bacillati</taxon>
        <taxon>Actinomycetota</taxon>
        <taxon>Actinomycetes</taxon>
        <taxon>Streptosporangiales</taxon>
        <taxon>Streptosporangiaceae</taxon>
        <taxon>Planotetraspora</taxon>
    </lineage>
</organism>
<comment type="caution">
    <text evidence="2">The sequence shown here is derived from an EMBL/GenBank/DDBJ whole genome shotgun (WGS) entry which is preliminary data.</text>
</comment>
<gene>
    <name evidence="2" type="ORF">Pph01_82660</name>
</gene>
<evidence type="ECO:0000256" key="1">
    <source>
        <dbReference type="SAM" id="MobiDB-lite"/>
    </source>
</evidence>
<dbReference type="RefSeq" id="WP_204078640.1">
    <property type="nucleotide sequence ID" value="NZ_BAABHI010000036.1"/>
</dbReference>
<keyword evidence="3" id="KW-1185">Reference proteome</keyword>
<name>A0A8J3XNW2_9ACTN</name>
<reference evidence="2 3" key="1">
    <citation type="submission" date="2021-01" db="EMBL/GenBank/DDBJ databases">
        <title>Whole genome shotgun sequence of Planotetraspora phitsanulokensis NBRC 104273.</title>
        <authorList>
            <person name="Komaki H."/>
            <person name="Tamura T."/>
        </authorList>
    </citation>
    <scope>NUCLEOTIDE SEQUENCE [LARGE SCALE GENOMIC DNA]</scope>
    <source>
        <strain evidence="2 3">NBRC 104273</strain>
    </source>
</reference>
<dbReference type="EMBL" id="BOOP01000054">
    <property type="protein sequence ID" value="GII43263.1"/>
    <property type="molecule type" value="Genomic_DNA"/>
</dbReference>
<accession>A0A8J3XNW2</accession>
<sequence>MTGQLVGSGQAIADPAPAVTASASVSPTPTPTTATAAASTDTAQPQLAPKSAELRQNLTPVDPVNPPAGSVAVDRGPNKALQPIAPLPAVDPQPGTVAIDRAPVVPNPPVTPSPLTMPLHPAQELVDATAADATATLGRAGRLQPNGTPDLDARKLQPQVASAQFIDPAHPATLQDLTTALTSGNIPPPLPVDPLALLQKLPDGIPRITYRMCSESATKQVSCSLTLPLAVPAILDVTGDHTPDVLADLVPVAAPGDVVAAAQALLDVQQQLTAVQNRLNVVNDLLSDPLQVILHPELLVEKLQLTSLISDLQTALTDKTQALLDLVNLGVGLLQLRLPTSELAGEPLPAHVWAVYDLPTHKRVSVGFDGLRRGTTLPTGTLGLFTFNPIELARGVYDINARLLQGGAGDALAITAGLANVTADDAGNPYQPTVASARFSPVPSLFTAHARIDPGSSTTDQKVVVDSTSDKTTHLDTQVLSNRDGVDEFTQLAVDTLPTQVSATLTRPPGGKAVLNYQASSGIDKVLFADFGYAGAGLVNAVQATAAGIPTAFNAALANTDTGVSLDYTATSRLAALDVDVYDKAGGLVGRGSLRGIPTAVNLAADTKAGHVTFTGAQALDQATVAISRNLGSFVPYDGDHATIVTAGDALGVSARVTGLRQVDAYYDGHPRLSTTFEPGGQSFIAAGDLGGLHKARLEISNLPATASLDVDTAARKLDYQTSSVIHRVFAAYTNTATGPTLFATVSELPAKISLSYELVDKPRLQYQASSPLQKIEVFASLDHVETLRPQQDHYLSAAATGLPETMDFLLDLPARHLEGTQSDELTGLNVVARVPFAGRDWTAGADLAGVPAHFDADFTEGTYRFRGLSGPLGSAHLTVTNHAGQLAPTGLHLAVHYRQTTGDLDGSVSVRDLSWVEYAHAGGGQTFRLDTDTGGDPVFVDADVVLAANGADDTELAAAARVDGLPNTIQTTFADGKLSYTATGNLGLTIAAKVGKVAALSGLGAPLFDNGVALVGRGCDTGAGCAKDDSVFCTAFARCLGVVGTVHLPGLPTKLDVDTRARTVQLTGYHPPSAPLQTYLRLTGLVDKLPDVRALASLSELPSALDLTVGPVDVSGGSIRFRYAASAPLGTLSFDADLATTDTTFRVVRGRAVVGNLPATVDITGTIGDRTTIAVRDSAPVDSIAVTVTNADTGYLTASITGVPATADVLVDLPAKHSETTMSSPISAISFLAHVPYGGRTWSAFADVRGIPSRFDADWGNGTYSFKAAPGTTLDQATFAVTNHADALAPKGSHLAAHYNQTSGNLDGSASITGLSDAGFNQSGSSITASYHAAQQTIALDGDVVLSAGGVDDTRYAALGRIGPIPGSVTFTSTGGVITYSADHTLDVEVQFWLGKVAALTGLQAPRYDNGASVVDAGCAKGAGGCADGGPFCTTDHGCFGLTGIINVSGLPTQLTIDPTKSSYSFAGYQPRADALTLYVDDSVFVQSPPSRIKAEATLTDLPSGITFTLGPIKLTGTLDIAYHSDVPSAGKLDVHAQADQVPIFGSTSALAHLDPIPGSLAISGTVGSPTSVTVKDSAVINSLSLRATGTFNGAPATGLVALRDVPTDMTVEANGFGSTQGDNIPTLHYVANDGLDTLDADVQVEANMVKNLNPGIIGADDLELHITNLGHLTDVGFNPTTQIAAITSTPKTDELKMIGNLHLRVPRIQPDPDITFFNCLGLVKGRFYGHAEVKDSWISNITFDLTDVRTANLQPGNIRTDSLFGSLPRELGYLFLGFDGSFGTAGISMAGVHLDLDIDLYLRIDKIVGPDFFQEHLNLTRLYDSVYFHRYDDQHQSVDKFTLTDWGIPIADITVTAVPGLAEEVPNAVTVPGGRPSLITMLDPGGEVDDFVFNILAYAAWPYSGDHSPKLDTGSSGGGIC</sequence>
<protein>
    <submittedName>
        <fullName evidence="2">Uncharacterized protein</fullName>
    </submittedName>
</protein>
<evidence type="ECO:0000313" key="3">
    <source>
        <dbReference type="Proteomes" id="UP000622547"/>
    </source>
</evidence>
<feature type="compositionally biased region" description="Low complexity" evidence="1">
    <location>
        <begin position="13"/>
        <end position="43"/>
    </location>
</feature>